<dbReference type="SUPFAM" id="SSF55785">
    <property type="entry name" value="PYP-like sensor domain (PAS domain)"/>
    <property type="match status" value="1"/>
</dbReference>
<dbReference type="InterPro" id="IPR036890">
    <property type="entry name" value="HATPase_C_sf"/>
</dbReference>
<evidence type="ECO:0000256" key="6">
    <source>
        <dbReference type="ARBA" id="ARBA00022777"/>
    </source>
</evidence>
<dbReference type="Gene3D" id="3.30.450.20">
    <property type="entry name" value="PAS domain"/>
    <property type="match status" value="1"/>
</dbReference>
<evidence type="ECO:0000256" key="4">
    <source>
        <dbReference type="ARBA" id="ARBA00022679"/>
    </source>
</evidence>
<evidence type="ECO:0000259" key="11">
    <source>
        <dbReference type="PROSITE" id="PS50109"/>
    </source>
</evidence>
<evidence type="ECO:0000256" key="3">
    <source>
        <dbReference type="ARBA" id="ARBA00022553"/>
    </source>
</evidence>
<protein>
    <recommendedName>
        <fullName evidence="2">histidine kinase</fullName>
        <ecNumber evidence="2">2.7.13.3</ecNumber>
    </recommendedName>
</protein>
<dbReference type="CDD" id="cd00130">
    <property type="entry name" value="PAS"/>
    <property type="match status" value="1"/>
</dbReference>
<dbReference type="SMART" id="SM00387">
    <property type="entry name" value="HATPase_c"/>
    <property type="match status" value="1"/>
</dbReference>
<evidence type="ECO:0000256" key="2">
    <source>
        <dbReference type="ARBA" id="ARBA00012438"/>
    </source>
</evidence>
<evidence type="ECO:0000256" key="5">
    <source>
        <dbReference type="ARBA" id="ARBA00022741"/>
    </source>
</evidence>
<evidence type="ECO:0000256" key="8">
    <source>
        <dbReference type="ARBA" id="ARBA00023012"/>
    </source>
</evidence>
<dbReference type="InterPro" id="IPR011006">
    <property type="entry name" value="CheY-like_superfamily"/>
</dbReference>
<dbReference type="PROSITE" id="PS50109">
    <property type="entry name" value="HIS_KIN"/>
    <property type="match status" value="1"/>
</dbReference>
<evidence type="ECO:0000256" key="9">
    <source>
        <dbReference type="PROSITE-ProRule" id="PRU00169"/>
    </source>
</evidence>
<dbReference type="InterPro" id="IPR001789">
    <property type="entry name" value="Sig_transdc_resp-reg_receiver"/>
</dbReference>
<dbReference type="SMART" id="SM00388">
    <property type="entry name" value="HisKA"/>
    <property type="match status" value="1"/>
</dbReference>
<proteinExistence type="predicted"/>
<dbReference type="Pfam" id="PF00512">
    <property type="entry name" value="HisKA"/>
    <property type="match status" value="1"/>
</dbReference>
<accession>A0A4Q0VP26</accession>
<dbReference type="AlphaFoldDB" id="A0A4Q0VP26"/>
<dbReference type="GO" id="GO:0000155">
    <property type="term" value="F:phosphorelay sensor kinase activity"/>
    <property type="evidence" value="ECO:0007669"/>
    <property type="project" value="InterPro"/>
</dbReference>
<comment type="caution">
    <text evidence="13">The sequence shown here is derived from an EMBL/GenBank/DDBJ whole genome shotgun (WGS) entry which is preliminary data.</text>
</comment>
<keyword evidence="8" id="KW-0902">Two-component regulatory system</keyword>
<keyword evidence="10" id="KW-0175">Coiled coil</keyword>
<dbReference type="InterPro" id="IPR036097">
    <property type="entry name" value="HisK_dim/P_sf"/>
</dbReference>
<keyword evidence="14" id="KW-1185">Reference proteome</keyword>
<dbReference type="EC" id="2.7.13.3" evidence="2"/>
<feature type="coiled-coil region" evidence="10">
    <location>
        <begin position="139"/>
        <end position="180"/>
    </location>
</feature>
<dbReference type="Pfam" id="PF02518">
    <property type="entry name" value="HATPase_c"/>
    <property type="match status" value="1"/>
</dbReference>
<reference evidence="13 14" key="1">
    <citation type="journal article" date="2019" name="Int. J. Syst. Evol. Microbiol.">
        <title>Anaerobacillus alkaliphilus sp. nov., a novel alkaliphilic and moderately halophilic bacterium.</title>
        <authorList>
            <person name="Borsodi A.K."/>
            <person name="Aszalos J.M."/>
            <person name="Bihari P."/>
            <person name="Nagy I."/>
            <person name="Schumann P."/>
            <person name="Sproer C."/>
            <person name="Kovacs A.L."/>
            <person name="Boka K."/>
            <person name="Dobosy P."/>
            <person name="Ovari M."/>
            <person name="Szili-Kovacs T."/>
            <person name="Toth E."/>
        </authorList>
    </citation>
    <scope>NUCLEOTIDE SEQUENCE [LARGE SCALE GENOMIC DNA]</scope>
    <source>
        <strain evidence="13 14">B16-10</strain>
    </source>
</reference>
<feature type="domain" description="Histidine kinase" evidence="11">
    <location>
        <begin position="306"/>
        <end position="511"/>
    </location>
</feature>
<evidence type="ECO:0000313" key="13">
    <source>
        <dbReference type="EMBL" id="RXI98192.1"/>
    </source>
</evidence>
<dbReference type="Gene3D" id="1.10.287.130">
    <property type="match status" value="1"/>
</dbReference>
<dbReference type="Gene3D" id="3.30.565.10">
    <property type="entry name" value="Histidine kinase-like ATPase, C-terminal domain"/>
    <property type="match status" value="1"/>
</dbReference>
<evidence type="ECO:0000256" key="1">
    <source>
        <dbReference type="ARBA" id="ARBA00000085"/>
    </source>
</evidence>
<keyword evidence="3 9" id="KW-0597">Phosphoprotein</keyword>
<evidence type="ECO:0000256" key="10">
    <source>
        <dbReference type="SAM" id="Coils"/>
    </source>
</evidence>
<dbReference type="EMBL" id="QOUX01000046">
    <property type="protein sequence ID" value="RXI98192.1"/>
    <property type="molecule type" value="Genomic_DNA"/>
</dbReference>
<gene>
    <name evidence="13" type="ORF">DS745_17790</name>
</gene>
<feature type="modified residue" description="4-aspartylphosphate" evidence="9">
    <location>
        <position position="58"/>
    </location>
</feature>
<dbReference type="PANTHER" id="PTHR43547:SF2">
    <property type="entry name" value="HYBRID SIGNAL TRANSDUCTION HISTIDINE KINASE C"/>
    <property type="match status" value="1"/>
</dbReference>
<dbReference type="Gene3D" id="3.40.50.2300">
    <property type="match status" value="1"/>
</dbReference>
<dbReference type="PRINTS" id="PR00344">
    <property type="entry name" value="BCTRLSENSOR"/>
</dbReference>
<dbReference type="RefSeq" id="WP_129079552.1">
    <property type="nucleotide sequence ID" value="NZ_QOUX01000046.1"/>
</dbReference>
<evidence type="ECO:0000256" key="7">
    <source>
        <dbReference type="ARBA" id="ARBA00022840"/>
    </source>
</evidence>
<dbReference type="SUPFAM" id="SSF47384">
    <property type="entry name" value="Homodimeric domain of signal transducing histidine kinase"/>
    <property type="match status" value="1"/>
</dbReference>
<dbReference type="Pfam" id="PF00072">
    <property type="entry name" value="Response_reg"/>
    <property type="match status" value="1"/>
</dbReference>
<keyword evidence="5" id="KW-0547">Nucleotide-binding</keyword>
<dbReference type="SUPFAM" id="SSF52172">
    <property type="entry name" value="CheY-like"/>
    <property type="match status" value="1"/>
</dbReference>
<dbReference type="InterPro" id="IPR003661">
    <property type="entry name" value="HisK_dim/P_dom"/>
</dbReference>
<name>A0A4Q0VP26_9BACI</name>
<dbReference type="GO" id="GO:0005524">
    <property type="term" value="F:ATP binding"/>
    <property type="evidence" value="ECO:0007669"/>
    <property type="project" value="UniProtKB-KW"/>
</dbReference>
<dbReference type="SMART" id="SM00448">
    <property type="entry name" value="REC"/>
    <property type="match status" value="1"/>
</dbReference>
<dbReference type="InterPro" id="IPR004358">
    <property type="entry name" value="Sig_transdc_His_kin-like_C"/>
</dbReference>
<dbReference type="InterPro" id="IPR005467">
    <property type="entry name" value="His_kinase_dom"/>
</dbReference>
<keyword evidence="6 13" id="KW-0418">Kinase</keyword>
<dbReference type="InterPro" id="IPR035965">
    <property type="entry name" value="PAS-like_dom_sf"/>
</dbReference>
<sequence length="519" mass="58614">MDQDNLKAKVLLVDDRPENLLALEAVLADGEYELVFAHSGEEALKHILKEEFAVILLDVQMPGLNGFETAKLIKGRKVSAHIPIIFITALSKANEHIKEGYLTGAVDYIFKPFNRTILKSKVDVFVHIFLKQKQIEFQRNKLAEKQMELKYQYNNLEKLIQEKTNELVIANHELKTSQERFQKIFQFSPNLKAICTLENGRFLTVNKSWIEVTGYSVEEINDNGLQFIFSENDVPLNIQVDLHNRKVRFITKEQEVRIGLLSTEKIMINDEECILSVITDITERTKLEKEISRLDSLNLVGEMAAGIAHEIRNPMTTVIGFLQIAKNDLDAPLSEQYINLMLSELKRANGIITEFLTLAKDKTSNKKVENLNNIIQLLYPLLQAEAIMNSKSVHLELGDIPTVNVDEKEMRQMILNIGLNGLEAMSNGGNVTIRTFLDEKGSVVLQIKDEGRGMPKEVLDKIGTPFFTTKENGTGLGMAICYSIAARHDAQISVETSEAGTSFYICFAAERAKIKQLNN</sequence>
<dbReference type="NCBIfam" id="TIGR00229">
    <property type="entry name" value="sensory_box"/>
    <property type="match status" value="1"/>
</dbReference>
<dbReference type="InterPro" id="IPR003594">
    <property type="entry name" value="HATPase_dom"/>
</dbReference>
<organism evidence="13 14">
    <name type="scientific">Anaerobacillus alkaliphilus</name>
    <dbReference type="NCBI Taxonomy" id="1548597"/>
    <lineage>
        <taxon>Bacteria</taxon>
        <taxon>Bacillati</taxon>
        <taxon>Bacillota</taxon>
        <taxon>Bacilli</taxon>
        <taxon>Bacillales</taxon>
        <taxon>Bacillaceae</taxon>
        <taxon>Anaerobacillus</taxon>
    </lineage>
</organism>
<dbReference type="InterPro" id="IPR000014">
    <property type="entry name" value="PAS"/>
</dbReference>
<keyword evidence="7" id="KW-0067">ATP-binding</keyword>
<dbReference type="Proteomes" id="UP000290649">
    <property type="component" value="Unassembled WGS sequence"/>
</dbReference>
<comment type="catalytic activity">
    <reaction evidence="1">
        <text>ATP + protein L-histidine = ADP + protein N-phospho-L-histidine.</text>
        <dbReference type="EC" id="2.7.13.3"/>
    </reaction>
</comment>
<feature type="domain" description="Response regulatory" evidence="12">
    <location>
        <begin position="9"/>
        <end position="126"/>
    </location>
</feature>
<dbReference type="PROSITE" id="PS50110">
    <property type="entry name" value="RESPONSE_REGULATORY"/>
    <property type="match status" value="1"/>
</dbReference>
<dbReference type="CDD" id="cd00082">
    <property type="entry name" value="HisKA"/>
    <property type="match status" value="1"/>
</dbReference>
<evidence type="ECO:0000313" key="14">
    <source>
        <dbReference type="Proteomes" id="UP000290649"/>
    </source>
</evidence>
<dbReference type="SUPFAM" id="SSF55874">
    <property type="entry name" value="ATPase domain of HSP90 chaperone/DNA topoisomerase II/histidine kinase"/>
    <property type="match status" value="1"/>
</dbReference>
<evidence type="ECO:0000259" key="12">
    <source>
        <dbReference type="PROSITE" id="PS50110"/>
    </source>
</evidence>
<dbReference type="PANTHER" id="PTHR43547">
    <property type="entry name" value="TWO-COMPONENT HISTIDINE KINASE"/>
    <property type="match status" value="1"/>
</dbReference>
<dbReference type="OrthoDB" id="9759607at2"/>
<dbReference type="Pfam" id="PF13426">
    <property type="entry name" value="PAS_9"/>
    <property type="match status" value="1"/>
</dbReference>
<keyword evidence="4" id="KW-0808">Transferase</keyword>